<organism evidence="4">
    <name type="scientific">Penaeus merguiensis</name>
    <name type="common">Banana prawn</name>
    <name type="synonym">Fenneropenaeus merguiensis</name>
    <dbReference type="NCBI Taxonomy" id="71412"/>
    <lineage>
        <taxon>Eukaryota</taxon>
        <taxon>Metazoa</taxon>
        <taxon>Ecdysozoa</taxon>
        <taxon>Arthropoda</taxon>
        <taxon>Crustacea</taxon>
        <taxon>Multicrustacea</taxon>
        <taxon>Malacostraca</taxon>
        <taxon>Eumalacostraca</taxon>
        <taxon>Eucarida</taxon>
        <taxon>Decapoda</taxon>
        <taxon>Dendrobranchiata</taxon>
        <taxon>Penaeoidea</taxon>
        <taxon>Penaeidae</taxon>
        <taxon>Penaeus</taxon>
    </lineage>
</organism>
<dbReference type="EMBL" id="KC894156">
    <property type="protein sequence ID" value="AGS42195.1"/>
    <property type="molecule type" value="mRNA"/>
</dbReference>
<dbReference type="PANTHER" id="PTHR22801">
    <property type="entry name" value="LITHOSTATHINE"/>
    <property type="match status" value="1"/>
</dbReference>
<evidence type="ECO:0000259" key="3">
    <source>
        <dbReference type="PROSITE" id="PS50041"/>
    </source>
</evidence>
<proteinExistence type="evidence at transcript level"/>
<keyword evidence="1" id="KW-1015">Disulfide bond</keyword>
<dbReference type="InterPro" id="IPR050801">
    <property type="entry name" value="Ca-Dep_Lectins_ImmuneDev"/>
</dbReference>
<dbReference type="AlphaFoldDB" id="S5TKT2"/>
<dbReference type="InterPro" id="IPR016186">
    <property type="entry name" value="C-type_lectin-like/link_sf"/>
</dbReference>
<dbReference type="PROSITE" id="PS50041">
    <property type="entry name" value="C_TYPE_LECTIN_2"/>
    <property type="match status" value="1"/>
</dbReference>
<dbReference type="InterPro" id="IPR016187">
    <property type="entry name" value="CTDL_fold"/>
</dbReference>
<keyword evidence="4" id="KW-0430">Lectin</keyword>
<sequence>MRMLTRLVILTLIAASISGQHLQGRSQKTELLVAVGILEEQVQDIKQKVVALPNSGALCPYPYKQVLDECFFLSKISLNWNQARQYCQGMQGDLATPRNVYALKSFIIDTASEVTEAWLGATNQSSEGTWNWLDGRPIASDFAGGQPDDAGGNEDCLDIRLKWHPTLNDYQCGVAQRFVCQYNG</sequence>
<dbReference type="Pfam" id="PF00059">
    <property type="entry name" value="Lectin_C"/>
    <property type="match status" value="1"/>
</dbReference>
<name>S5TKT2_PENME</name>
<dbReference type="Gene3D" id="3.10.100.10">
    <property type="entry name" value="Mannose-Binding Protein A, subunit A"/>
    <property type="match status" value="1"/>
</dbReference>
<evidence type="ECO:0000313" key="4">
    <source>
        <dbReference type="EMBL" id="AGS42195.1"/>
    </source>
</evidence>
<gene>
    <name evidence="4" type="primary">LC4</name>
</gene>
<dbReference type="InterPro" id="IPR001304">
    <property type="entry name" value="C-type_lectin-like"/>
</dbReference>
<dbReference type="SUPFAM" id="SSF56436">
    <property type="entry name" value="C-type lectin-like"/>
    <property type="match status" value="1"/>
</dbReference>
<dbReference type="SMART" id="SM00034">
    <property type="entry name" value="CLECT"/>
    <property type="match status" value="1"/>
</dbReference>
<dbReference type="InterPro" id="IPR018378">
    <property type="entry name" value="C-type_lectin_CS"/>
</dbReference>
<accession>S5TKT2</accession>
<dbReference type="GO" id="GO:0030246">
    <property type="term" value="F:carbohydrate binding"/>
    <property type="evidence" value="ECO:0007669"/>
    <property type="project" value="UniProtKB-KW"/>
</dbReference>
<dbReference type="PROSITE" id="PS00615">
    <property type="entry name" value="C_TYPE_LECTIN_1"/>
    <property type="match status" value="1"/>
</dbReference>
<reference evidence="4" key="1">
    <citation type="submission" date="2013-04" db="EMBL/GenBank/DDBJ databases">
        <authorList>
            <person name="Utarabhand P."/>
            <person name="Thepnarong S."/>
        </authorList>
    </citation>
    <scope>NUCLEOTIDE SEQUENCE</scope>
    <source>
        <tissue evidence="4">Hemocyte</tissue>
    </source>
</reference>
<feature type="signal peptide" evidence="2">
    <location>
        <begin position="1"/>
        <end position="19"/>
    </location>
</feature>
<evidence type="ECO:0000256" key="1">
    <source>
        <dbReference type="ARBA" id="ARBA00023157"/>
    </source>
</evidence>
<keyword evidence="2" id="KW-0732">Signal</keyword>
<evidence type="ECO:0000256" key="2">
    <source>
        <dbReference type="SAM" id="SignalP"/>
    </source>
</evidence>
<feature type="chain" id="PRO_5004540454" evidence="2">
    <location>
        <begin position="20"/>
        <end position="184"/>
    </location>
</feature>
<dbReference type="PANTHER" id="PTHR22801:SF63">
    <property type="entry name" value="C-TYPE LECTIN DOMAIN-CONTAINING PROTEIN"/>
    <property type="match status" value="1"/>
</dbReference>
<feature type="domain" description="C-type lectin" evidence="3">
    <location>
        <begin position="66"/>
        <end position="181"/>
    </location>
</feature>
<protein>
    <submittedName>
        <fullName evidence="4">C-type lectin 4</fullName>
    </submittedName>
</protein>